<sequence>MQYQESQLLTYLAKAPVAVCTGLKEIPELVPGQILMNAARPLLGQQTFQGDFLRGRFYASLDPSDSISEVFARENLKLDGKVVFVVNQTQATELILDGCRYRAEYMAMEEEERWSILRDRISKLQDMAVEDFMEKLGKVASPQSAS</sequence>
<geneLocation type="plasmid" evidence="2">
    <name>ppnihbp1_1</name>
</geneLocation>
<dbReference type="EMBL" id="CP049142">
    <property type="protein sequence ID" value="QIE91616.1"/>
    <property type="molecule type" value="Genomic_DNA"/>
</dbReference>
<dbReference type="Proteomes" id="UP000501063">
    <property type="component" value="Plasmid pPniHBP1_1"/>
</dbReference>
<dbReference type="KEGG" id="pnt:G5B91_35415"/>
<organism evidence="1 2">
    <name type="scientific">Pseudomonas nitroreducens</name>
    <dbReference type="NCBI Taxonomy" id="46680"/>
    <lineage>
        <taxon>Bacteria</taxon>
        <taxon>Pseudomonadati</taxon>
        <taxon>Pseudomonadota</taxon>
        <taxon>Gammaproteobacteria</taxon>
        <taxon>Pseudomonadales</taxon>
        <taxon>Pseudomonadaceae</taxon>
        <taxon>Pseudomonas</taxon>
    </lineage>
</organism>
<gene>
    <name evidence="1" type="ORF">G5B91_35415</name>
</gene>
<name>A0A6G6J867_PSENT</name>
<keyword evidence="1" id="KW-0614">Plasmid</keyword>
<accession>A0A6G6J867</accession>
<proteinExistence type="predicted"/>
<evidence type="ECO:0000313" key="2">
    <source>
        <dbReference type="Proteomes" id="UP000501063"/>
    </source>
</evidence>
<reference evidence="1 2" key="1">
    <citation type="submission" date="2020-02" db="EMBL/GenBank/DDBJ databases">
        <title>Integrative conjugative elements (ICEs) and plasmids drive adaptation of Pseudomonas nitroreducens strain HBP1 to wastewater environment.</title>
        <authorList>
            <person name="Sentchilo V."/>
            <person name="Carraro N."/>
            <person name="Bertelli C."/>
            <person name="van der Meer J.R."/>
        </authorList>
    </citation>
    <scope>NUCLEOTIDE SEQUENCE [LARGE SCALE GENOMIC DNA]</scope>
    <source>
        <strain evidence="1 2">HBP1</strain>
        <plasmid evidence="2">ppnihbp1_1</plasmid>
    </source>
</reference>
<dbReference type="AlphaFoldDB" id="A0A6G6J867"/>
<protein>
    <submittedName>
        <fullName evidence="1">Uncharacterized protein</fullName>
    </submittedName>
</protein>
<dbReference type="RefSeq" id="WP_017519897.1">
    <property type="nucleotide sequence ID" value="NZ_CP049142.1"/>
</dbReference>
<evidence type="ECO:0000313" key="1">
    <source>
        <dbReference type="EMBL" id="QIE91616.1"/>
    </source>
</evidence>